<protein>
    <submittedName>
        <fullName evidence="8">EamA domain-containing membrane protein RarD</fullName>
    </submittedName>
</protein>
<evidence type="ECO:0000256" key="6">
    <source>
        <dbReference type="SAM" id="Phobius"/>
    </source>
</evidence>
<name>A0A1H0D5S8_9PSED</name>
<keyword evidence="5 6" id="KW-0472">Membrane</keyword>
<feature type="domain" description="EamA" evidence="7">
    <location>
        <begin position="14"/>
        <end position="145"/>
    </location>
</feature>
<evidence type="ECO:0000256" key="3">
    <source>
        <dbReference type="ARBA" id="ARBA00022692"/>
    </source>
</evidence>
<dbReference type="OrthoDB" id="6119273at2"/>
<feature type="transmembrane region" description="Helical" evidence="6">
    <location>
        <begin position="12"/>
        <end position="32"/>
    </location>
</feature>
<evidence type="ECO:0000256" key="2">
    <source>
        <dbReference type="ARBA" id="ARBA00007362"/>
    </source>
</evidence>
<feature type="transmembrane region" description="Helical" evidence="6">
    <location>
        <begin position="44"/>
        <end position="62"/>
    </location>
</feature>
<feature type="transmembrane region" description="Helical" evidence="6">
    <location>
        <begin position="244"/>
        <end position="265"/>
    </location>
</feature>
<feature type="domain" description="EamA" evidence="7">
    <location>
        <begin position="155"/>
        <end position="287"/>
    </location>
</feature>
<dbReference type="InterPro" id="IPR037185">
    <property type="entry name" value="EmrE-like"/>
</dbReference>
<dbReference type="AlphaFoldDB" id="A0A1H0D5S8"/>
<organism evidence="8 9">
    <name type="scientific">Pseudomonas jinjuensis</name>
    <dbReference type="NCBI Taxonomy" id="198616"/>
    <lineage>
        <taxon>Bacteria</taxon>
        <taxon>Pseudomonadati</taxon>
        <taxon>Pseudomonadota</taxon>
        <taxon>Gammaproteobacteria</taxon>
        <taxon>Pseudomonadales</taxon>
        <taxon>Pseudomonadaceae</taxon>
        <taxon>Pseudomonas</taxon>
    </lineage>
</organism>
<accession>A0A1H0D5S8</accession>
<evidence type="ECO:0000256" key="5">
    <source>
        <dbReference type="ARBA" id="ARBA00023136"/>
    </source>
</evidence>
<comment type="similarity">
    <text evidence="2">Belongs to the EamA transporter family.</text>
</comment>
<dbReference type="PANTHER" id="PTHR32322">
    <property type="entry name" value="INNER MEMBRANE TRANSPORTER"/>
    <property type="match status" value="1"/>
</dbReference>
<evidence type="ECO:0000256" key="1">
    <source>
        <dbReference type="ARBA" id="ARBA00004141"/>
    </source>
</evidence>
<evidence type="ECO:0000313" key="8">
    <source>
        <dbReference type="EMBL" id="SDN65271.1"/>
    </source>
</evidence>
<keyword evidence="4 6" id="KW-1133">Transmembrane helix</keyword>
<feature type="transmembrane region" description="Helical" evidence="6">
    <location>
        <begin position="271"/>
        <end position="288"/>
    </location>
</feature>
<dbReference type="InterPro" id="IPR050638">
    <property type="entry name" value="AA-Vitamin_Transporters"/>
</dbReference>
<sequence>MQSHSSSLRDGHARGFCLVLLAAFCYGLQPFFAQYAYAGGADPVGLLLARFSIAALALLAFLRWRGIPLPSGRLARQNLLLGVGYGLAALGYYNACRSTSVSLAIIVVYTFPAFVTVVSIACLGERTSALKLASLVLALGGVLLATGLSLSGASLGALWALFAAMCYGASIIYGTHRICHEDPLASAAMLLLGCALTFAVAALFRGAAFPATGAGWWGTAGLALFATLVPVAAFLAGSPRIGSSAAATLSTVEPVVAVTIAVLFMGERLTVAMLCGGLMVMLAAVFLARQGGGEQGADSVPGDATRNR</sequence>
<dbReference type="Proteomes" id="UP000242957">
    <property type="component" value="Unassembled WGS sequence"/>
</dbReference>
<dbReference type="InterPro" id="IPR000620">
    <property type="entry name" value="EamA_dom"/>
</dbReference>
<keyword evidence="9" id="KW-1185">Reference proteome</keyword>
<gene>
    <name evidence="8" type="ORF">SAMN05216193_104147</name>
</gene>
<feature type="transmembrane region" description="Helical" evidence="6">
    <location>
        <begin position="187"/>
        <end position="208"/>
    </location>
</feature>
<feature type="transmembrane region" description="Helical" evidence="6">
    <location>
        <begin position="214"/>
        <end position="237"/>
    </location>
</feature>
<dbReference type="EMBL" id="FNIJ01000004">
    <property type="protein sequence ID" value="SDN65271.1"/>
    <property type="molecule type" value="Genomic_DNA"/>
</dbReference>
<dbReference type="STRING" id="198616.SAMN05216193_104147"/>
<feature type="transmembrane region" description="Helical" evidence="6">
    <location>
        <begin position="74"/>
        <end position="95"/>
    </location>
</feature>
<keyword evidence="3 6" id="KW-0812">Transmembrane</keyword>
<dbReference type="RefSeq" id="WP_084311890.1">
    <property type="nucleotide sequence ID" value="NZ_FNIJ01000004.1"/>
</dbReference>
<evidence type="ECO:0000256" key="4">
    <source>
        <dbReference type="ARBA" id="ARBA00022989"/>
    </source>
</evidence>
<feature type="transmembrane region" description="Helical" evidence="6">
    <location>
        <begin position="130"/>
        <end position="150"/>
    </location>
</feature>
<evidence type="ECO:0000313" key="9">
    <source>
        <dbReference type="Proteomes" id="UP000242957"/>
    </source>
</evidence>
<feature type="transmembrane region" description="Helical" evidence="6">
    <location>
        <begin position="101"/>
        <end position="123"/>
    </location>
</feature>
<dbReference type="Pfam" id="PF00892">
    <property type="entry name" value="EamA"/>
    <property type="match status" value="2"/>
</dbReference>
<dbReference type="SUPFAM" id="SSF103481">
    <property type="entry name" value="Multidrug resistance efflux transporter EmrE"/>
    <property type="match status" value="2"/>
</dbReference>
<comment type="subcellular location">
    <subcellularLocation>
        <location evidence="1">Membrane</location>
        <topology evidence="1">Multi-pass membrane protein</topology>
    </subcellularLocation>
</comment>
<proteinExistence type="inferred from homology"/>
<dbReference type="PANTHER" id="PTHR32322:SF2">
    <property type="entry name" value="EAMA DOMAIN-CONTAINING PROTEIN"/>
    <property type="match status" value="1"/>
</dbReference>
<dbReference type="GO" id="GO:0016020">
    <property type="term" value="C:membrane"/>
    <property type="evidence" value="ECO:0007669"/>
    <property type="project" value="UniProtKB-SubCell"/>
</dbReference>
<reference evidence="9" key="1">
    <citation type="submission" date="2016-10" db="EMBL/GenBank/DDBJ databases">
        <authorList>
            <person name="Varghese N."/>
            <person name="Submissions S."/>
        </authorList>
    </citation>
    <scope>NUCLEOTIDE SEQUENCE [LARGE SCALE GENOMIC DNA]</scope>
    <source>
        <strain evidence="9">JCM 21621</strain>
    </source>
</reference>
<evidence type="ECO:0000259" key="7">
    <source>
        <dbReference type="Pfam" id="PF00892"/>
    </source>
</evidence>
<feature type="transmembrane region" description="Helical" evidence="6">
    <location>
        <begin position="156"/>
        <end position="175"/>
    </location>
</feature>